<dbReference type="STRING" id="1619013.UT41_C0001G0238"/>
<dbReference type="AlphaFoldDB" id="A0A0G0N958"/>
<feature type="transmembrane region" description="Helical" evidence="1">
    <location>
        <begin position="83"/>
        <end position="99"/>
    </location>
</feature>
<evidence type="ECO:0000313" key="2">
    <source>
        <dbReference type="EMBL" id="KKR12694.1"/>
    </source>
</evidence>
<dbReference type="Proteomes" id="UP000034665">
    <property type="component" value="Unassembled WGS sequence"/>
</dbReference>
<sequence length="594" mass="66574">MKNILKLRAILSLIESLQTAARRFPFSFLFSIATVSAGLLLAHQVGNTAVLAKILITSILGFLLFISITLLCEQNNWSKKIRSSISLAGFGLLAGYYSYLPADLNTAEDAIILRSVLWGLCLVFLISFAPYIKKRIESASDKIWYFNAYLVISIALTIIWLALTQAGVSIALSAIGHLFTIAISEHAYQDMAIVLFSFFGPAFLLSRIPQNVGHTIESAEYPKELRLLLQYVFVPLVSLYFLILYAYVIRIGITQEWPVGTLAYMILGFSVLGMLVYICLYPLRNVIAWIRKAGDIFHMVLIPQIGMLFWALWFRISQYGITENRYYVLVAGFWLLALSSYFLISKKKDLRIIPVSLFLIALVSSFGPLGALAISEKSQQNRLENLLVKNRILADDGIHAVRDADVSLSDKKEIGAITSYLITTHGKTSLTPIFSKEVLSNLATNREEQKKQVMEKFGLPYLESWASGQQNFYYNSEVNTQATQIAQFDYAIPSQGMESTQTIAGVQYQFKINTAKNTFEITRDGTLIAEKNLNAFLDTLSKTNTSSVPKDQMIIVFENDAIAFKYHIERIGGELSETGYAINLIKGLLLFTIK</sequence>
<name>A0A0G0N958_9BACT</name>
<evidence type="ECO:0000313" key="3">
    <source>
        <dbReference type="Proteomes" id="UP000034665"/>
    </source>
</evidence>
<feature type="transmembrane region" description="Helical" evidence="1">
    <location>
        <begin position="21"/>
        <end position="43"/>
    </location>
</feature>
<keyword evidence="1" id="KW-1133">Transmembrane helix</keyword>
<feature type="transmembrane region" description="Helical" evidence="1">
    <location>
        <begin position="261"/>
        <end position="284"/>
    </location>
</feature>
<feature type="transmembrane region" description="Helical" evidence="1">
    <location>
        <begin position="191"/>
        <end position="208"/>
    </location>
</feature>
<accession>A0A0G0N958</accession>
<feature type="transmembrane region" description="Helical" evidence="1">
    <location>
        <begin position="228"/>
        <end position="249"/>
    </location>
</feature>
<feature type="transmembrane region" description="Helical" evidence="1">
    <location>
        <begin position="111"/>
        <end position="132"/>
    </location>
</feature>
<dbReference type="EMBL" id="LBWR01000001">
    <property type="protein sequence ID" value="KKR12694.1"/>
    <property type="molecule type" value="Genomic_DNA"/>
</dbReference>
<reference evidence="2 3" key="1">
    <citation type="journal article" date="2015" name="Nature">
        <title>rRNA introns, odd ribosomes, and small enigmatic genomes across a large radiation of phyla.</title>
        <authorList>
            <person name="Brown C.T."/>
            <person name="Hug L.A."/>
            <person name="Thomas B.C."/>
            <person name="Sharon I."/>
            <person name="Castelle C.J."/>
            <person name="Singh A."/>
            <person name="Wilkins M.J."/>
            <person name="Williams K.H."/>
            <person name="Banfield J.F."/>
        </authorList>
    </citation>
    <scope>NUCLEOTIDE SEQUENCE [LARGE SCALE GENOMIC DNA]</scope>
</reference>
<dbReference type="PATRIC" id="fig|1619013.3.peg.245"/>
<comment type="caution">
    <text evidence="2">The sequence shown here is derived from an EMBL/GenBank/DDBJ whole genome shotgun (WGS) entry which is preliminary data.</text>
</comment>
<evidence type="ECO:0000256" key="1">
    <source>
        <dbReference type="SAM" id="Phobius"/>
    </source>
</evidence>
<gene>
    <name evidence="2" type="ORF">UT41_C0001G0238</name>
</gene>
<dbReference type="Pfam" id="PF13687">
    <property type="entry name" value="DUF4153"/>
    <property type="match status" value="1"/>
</dbReference>
<feature type="transmembrane region" description="Helical" evidence="1">
    <location>
        <begin position="350"/>
        <end position="374"/>
    </location>
</feature>
<feature type="transmembrane region" description="Helical" evidence="1">
    <location>
        <begin position="326"/>
        <end position="344"/>
    </location>
</feature>
<keyword evidence="1" id="KW-0472">Membrane</keyword>
<feature type="transmembrane region" description="Helical" evidence="1">
    <location>
        <begin position="144"/>
        <end position="162"/>
    </location>
</feature>
<proteinExistence type="predicted"/>
<organism evidence="2 3">
    <name type="scientific">Candidatus Wolfebacteria bacterium GW2011_GWC2_39_22</name>
    <dbReference type="NCBI Taxonomy" id="1619013"/>
    <lineage>
        <taxon>Bacteria</taxon>
        <taxon>Candidatus Wolfeibacteriota</taxon>
    </lineage>
</organism>
<dbReference type="InterPro" id="IPR025291">
    <property type="entry name" value="DUF4153"/>
</dbReference>
<keyword evidence="1" id="KW-0812">Transmembrane</keyword>
<feature type="transmembrane region" description="Helical" evidence="1">
    <location>
        <begin position="49"/>
        <end position="71"/>
    </location>
</feature>
<protein>
    <recommendedName>
        <fullName evidence="4">DUF4153 domain-containing protein</fullName>
    </recommendedName>
</protein>
<evidence type="ECO:0008006" key="4">
    <source>
        <dbReference type="Google" id="ProtNLM"/>
    </source>
</evidence>
<feature type="transmembrane region" description="Helical" evidence="1">
    <location>
        <begin position="296"/>
        <end position="314"/>
    </location>
</feature>